<reference evidence="8" key="1">
    <citation type="submission" date="2023-07" db="EMBL/GenBank/DDBJ databases">
        <title>Novel Mycoplasma species identified in domestic and wild animals.</title>
        <authorList>
            <person name="Volokhov D.V."/>
            <person name="Furtak V.A."/>
            <person name="Zagorodnyaya T.A."/>
        </authorList>
    </citation>
    <scope>NUCLEOTIDE SEQUENCE [LARGE SCALE GENOMIC DNA]</scope>
    <source>
        <strain evidence="8">92-19</strain>
    </source>
</reference>
<dbReference type="InterPro" id="IPR036371">
    <property type="entry name" value="TPK_B1-bd_sf"/>
</dbReference>
<keyword evidence="4" id="KW-0067">ATP-binding</keyword>
<gene>
    <name evidence="7" type="ORF">N7603_02350</name>
</gene>
<dbReference type="InterPro" id="IPR053149">
    <property type="entry name" value="TPK"/>
</dbReference>
<organism evidence="7 8">
    <name type="scientific">Paracholeplasma vituli</name>
    <dbReference type="NCBI Taxonomy" id="69473"/>
    <lineage>
        <taxon>Bacteria</taxon>
        <taxon>Bacillati</taxon>
        <taxon>Mycoplasmatota</taxon>
        <taxon>Mollicutes</taxon>
        <taxon>Acholeplasmatales</taxon>
        <taxon>Acholeplasmataceae</taxon>
        <taxon>Paracholeplasma</taxon>
    </lineage>
</organism>
<dbReference type="RefSeq" id="WP_262095731.1">
    <property type="nucleotide sequence ID" value="NZ_JAOEGN010000003.1"/>
</dbReference>
<dbReference type="Proteomes" id="UP001209076">
    <property type="component" value="Unassembled WGS sequence"/>
</dbReference>
<dbReference type="InterPro" id="IPR036759">
    <property type="entry name" value="TPK_catalytic_sf"/>
</dbReference>
<evidence type="ECO:0000313" key="7">
    <source>
        <dbReference type="EMBL" id="MCU0104496.1"/>
    </source>
</evidence>
<evidence type="ECO:0000256" key="5">
    <source>
        <dbReference type="NCBIfam" id="TIGR01378"/>
    </source>
</evidence>
<keyword evidence="8" id="KW-1185">Reference proteome</keyword>
<dbReference type="SUPFAM" id="SSF63999">
    <property type="entry name" value="Thiamin pyrophosphokinase, catalytic domain"/>
    <property type="match status" value="1"/>
</dbReference>
<dbReference type="Pfam" id="PF04265">
    <property type="entry name" value="TPK_B1_binding"/>
    <property type="match status" value="1"/>
</dbReference>
<dbReference type="CDD" id="cd07995">
    <property type="entry name" value="TPK"/>
    <property type="match status" value="1"/>
</dbReference>
<sequence>MKIAIISPTVPEDIRKIITVEDYYIIAVDGAVDALSKQGIDYQLAVGDFDSLENTELLKGEVIKLNPIKDDSDTAKALEIAFNKSNEVILIGGTEGARKDHFIANLMMLLRYPSLAILDGFNHISIKKPGLYSIEKKEYDYLSVFPIEDSLITLKNVKYPLFNYALNRFNPLGLSNEIIRIASLEVHQGLILLIQSKDKS</sequence>
<evidence type="ECO:0000256" key="4">
    <source>
        <dbReference type="ARBA" id="ARBA00022840"/>
    </source>
</evidence>
<dbReference type="PANTHER" id="PTHR41299:SF1">
    <property type="entry name" value="THIAMINE PYROPHOSPHOKINASE"/>
    <property type="match status" value="1"/>
</dbReference>
<evidence type="ECO:0000313" key="8">
    <source>
        <dbReference type="Proteomes" id="UP001209076"/>
    </source>
</evidence>
<dbReference type="NCBIfam" id="TIGR01378">
    <property type="entry name" value="thi_PPkinase"/>
    <property type="match status" value="1"/>
</dbReference>
<evidence type="ECO:0000256" key="2">
    <source>
        <dbReference type="ARBA" id="ARBA00022741"/>
    </source>
</evidence>
<evidence type="ECO:0000256" key="3">
    <source>
        <dbReference type="ARBA" id="ARBA00022777"/>
    </source>
</evidence>
<feature type="domain" description="Thiamin pyrophosphokinase thiamin-binding" evidence="6">
    <location>
        <begin position="130"/>
        <end position="192"/>
    </location>
</feature>
<dbReference type="Gene3D" id="3.40.50.10240">
    <property type="entry name" value="Thiamin pyrophosphokinase, catalytic domain"/>
    <property type="match status" value="1"/>
</dbReference>
<evidence type="ECO:0000256" key="1">
    <source>
        <dbReference type="ARBA" id="ARBA00022679"/>
    </source>
</evidence>
<accession>A0ABT2PU82</accession>
<dbReference type="EMBL" id="JAOEGN010000003">
    <property type="protein sequence ID" value="MCU0104496.1"/>
    <property type="molecule type" value="Genomic_DNA"/>
</dbReference>
<name>A0ABT2PU82_9MOLU</name>
<evidence type="ECO:0000259" key="6">
    <source>
        <dbReference type="SMART" id="SM00983"/>
    </source>
</evidence>
<dbReference type="PANTHER" id="PTHR41299">
    <property type="entry name" value="THIAMINE PYROPHOSPHOKINASE"/>
    <property type="match status" value="1"/>
</dbReference>
<protein>
    <recommendedName>
        <fullName evidence="5">Thiamine diphosphokinase</fullName>
        <ecNumber evidence="5">2.7.6.2</ecNumber>
    </recommendedName>
</protein>
<dbReference type="InterPro" id="IPR007373">
    <property type="entry name" value="Thiamin_PyroPKinase_B1-bd"/>
</dbReference>
<keyword evidence="2" id="KW-0547">Nucleotide-binding</keyword>
<dbReference type="GO" id="GO:0004788">
    <property type="term" value="F:thiamine diphosphokinase activity"/>
    <property type="evidence" value="ECO:0007669"/>
    <property type="project" value="UniProtKB-EC"/>
</dbReference>
<dbReference type="SMART" id="SM00983">
    <property type="entry name" value="TPK_B1_binding"/>
    <property type="match status" value="1"/>
</dbReference>
<dbReference type="InterPro" id="IPR007371">
    <property type="entry name" value="TPK_catalytic"/>
</dbReference>
<dbReference type="Pfam" id="PF04263">
    <property type="entry name" value="TPK_catalytic"/>
    <property type="match status" value="1"/>
</dbReference>
<keyword evidence="1 7" id="KW-0808">Transferase</keyword>
<keyword evidence="3" id="KW-0418">Kinase</keyword>
<dbReference type="EC" id="2.7.6.2" evidence="5"/>
<comment type="caution">
    <text evidence="7">The sequence shown here is derived from an EMBL/GenBank/DDBJ whole genome shotgun (WGS) entry which is preliminary data.</text>
</comment>
<proteinExistence type="predicted"/>
<dbReference type="InterPro" id="IPR006282">
    <property type="entry name" value="Thi_PPkinase"/>
</dbReference>
<dbReference type="SUPFAM" id="SSF63862">
    <property type="entry name" value="Thiamin pyrophosphokinase, substrate-binding domain"/>
    <property type="match status" value="1"/>
</dbReference>